<keyword evidence="2" id="KW-0813">Transport</keyword>
<dbReference type="PANTHER" id="PTHR30269">
    <property type="entry name" value="TRANSMEMBRANE PROTEIN YFCA"/>
    <property type="match status" value="1"/>
</dbReference>
<feature type="transmembrane region" description="Helical" evidence="7">
    <location>
        <begin position="173"/>
        <end position="195"/>
    </location>
</feature>
<dbReference type="EMBL" id="CAEZUP010000029">
    <property type="protein sequence ID" value="CAB4607599.1"/>
    <property type="molecule type" value="Genomic_DNA"/>
</dbReference>
<sequence length="286" mass="28325">MGWAGGGPVASEDVNPVELAIAALLTATVGALGGLGGAILLVPILVLSGMSARTAAPLGLISVAAGSLAAAPRQLRGQVVNHRLGISTEIASSIAALIGALVSGIVGQSVLAVMLGIVALAAAFVGARRKGIRNLPDPDLGPDDVGEHVGSLSGVYPLSATEFVPYQATRIPVGLLGMAAAGLIAGLSGVSGGFIKTPTTTEVMHVPVKVAAATTTFSVGITSAIALLVFQAQGRLVVSDAALVAAAALVGGTLGARLQMFLPPPRVRQALSVVLVIIGVLLLVQR</sequence>
<evidence type="ECO:0000256" key="4">
    <source>
        <dbReference type="ARBA" id="ARBA00022692"/>
    </source>
</evidence>
<feature type="transmembrane region" description="Helical" evidence="7">
    <location>
        <begin position="92"/>
        <end position="125"/>
    </location>
</feature>
<protein>
    <submittedName>
        <fullName evidence="8">Unannotated protein</fullName>
    </submittedName>
</protein>
<reference evidence="8" key="1">
    <citation type="submission" date="2020-05" db="EMBL/GenBank/DDBJ databases">
        <authorList>
            <person name="Chiriac C."/>
            <person name="Salcher M."/>
            <person name="Ghai R."/>
            <person name="Kavagutti S V."/>
        </authorList>
    </citation>
    <scope>NUCLEOTIDE SEQUENCE</scope>
</reference>
<dbReference type="GO" id="GO:0005886">
    <property type="term" value="C:plasma membrane"/>
    <property type="evidence" value="ECO:0007669"/>
    <property type="project" value="UniProtKB-SubCell"/>
</dbReference>
<dbReference type="InterPro" id="IPR002781">
    <property type="entry name" value="TM_pro_TauE-like"/>
</dbReference>
<evidence type="ECO:0000256" key="3">
    <source>
        <dbReference type="ARBA" id="ARBA00022475"/>
    </source>
</evidence>
<evidence type="ECO:0000256" key="7">
    <source>
        <dbReference type="SAM" id="Phobius"/>
    </source>
</evidence>
<feature type="transmembrane region" description="Helical" evidence="7">
    <location>
        <begin position="267"/>
        <end position="284"/>
    </location>
</feature>
<gene>
    <name evidence="8" type="ORF">UFOPK1835_00874</name>
</gene>
<evidence type="ECO:0000256" key="2">
    <source>
        <dbReference type="ARBA" id="ARBA00022448"/>
    </source>
</evidence>
<keyword evidence="5 7" id="KW-1133">Transmembrane helix</keyword>
<evidence type="ECO:0000313" key="8">
    <source>
        <dbReference type="EMBL" id="CAB4607599.1"/>
    </source>
</evidence>
<dbReference type="PANTHER" id="PTHR30269:SF37">
    <property type="entry name" value="MEMBRANE TRANSPORTER PROTEIN"/>
    <property type="match status" value="1"/>
</dbReference>
<keyword evidence="3" id="KW-1003">Cell membrane</keyword>
<name>A0A6J6H767_9ZZZZ</name>
<feature type="transmembrane region" description="Helical" evidence="7">
    <location>
        <begin position="20"/>
        <end position="47"/>
    </location>
</feature>
<comment type="subcellular location">
    <subcellularLocation>
        <location evidence="1">Cell membrane</location>
        <topology evidence="1">Multi-pass membrane protein</topology>
    </subcellularLocation>
</comment>
<feature type="transmembrane region" description="Helical" evidence="7">
    <location>
        <begin position="210"/>
        <end position="230"/>
    </location>
</feature>
<dbReference type="AlphaFoldDB" id="A0A6J6H767"/>
<evidence type="ECO:0000256" key="5">
    <source>
        <dbReference type="ARBA" id="ARBA00022989"/>
    </source>
</evidence>
<keyword evidence="6 7" id="KW-0472">Membrane</keyword>
<keyword evidence="4 7" id="KW-0812">Transmembrane</keyword>
<feature type="transmembrane region" description="Helical" evidence="7">
    <location>
        <begin position="54"/>
        <end position="72"/>
    </location>
</feature>
<proteinExistence type="predicted"/>
<dbReference type="InterPro" id="IPR052017">
    <property type="entry name" value="TSUP"/>
</dbReference>
<evidence type="ECO:0000256" key="1">
    <source>
        <dbReference type="ARBA" id="ARBA00004651"/>
    </source>
</evidence>
<dbReference type="Pfam" id="PF01925">
    <property type="entry name" value="TauE"/>
    <property type="match status" value="1"/>
</dbReference>
<accession>A0A6J6H767</accession>
<organism evidence="8">
    <name type="scientific">freshwater metagenome</name>
    <dbReference type="NCBI Taxonomy" id="449393"/>
    <lineage>
        <taxon>unclassified sequences</taxon>
        <taxon>metagenomes</taxon>
        <taxon>ecological metagenomes</taxon>
    </lineage>
</organism>
<feature type="transmembrane region" description="Helical" evidence="7">
    <location>
        <begin position="242"/>
        <end position="261"/>
    </location>
</feature>
<evidence type="ECO:0000256" key="6">
    <source>
        <dbReference type="ARBA" id="ARBA00023136"/>
    </source>
</evidence>